<keyword evidence="2" id="KW-1185">Reference proteome</keyword>
<proteinExistence type="predicted"/>
<organism evidence="1 2">
    <name type="scientific">Mixta hanseatica</name>
    <dbReference type="NCBI Taxonomy" id="2872648"/>
    <lineage>
        <taxon>Bacteria</taxon>
        <taxon>Pseudomonadati</taxon>
        <taxon>Pseudomonadota</taxon>
        <taxon>Gammaproteobacteria</taxon>
        <taxon>Enterobacterales</taxon>
        <taxon>Erwiniaceae</taxon>
        <taxon>Mixta</taxon>
    </lineage>
</organism>
<dbReference type="EMBL" id="CP082904">
    <property type="protein sequence ID" value="UQY44962.1"/>
    <property type="molecule type" value="Genomic_DNA"/>
</dbReference>
<evidence type="ECO:0000313" key="1">
    <source>
        <dbReference type="EMBL" id="UQY44962.1"/>
    </source>
</evidence>
<evidence type="ECO:0000313" key="2">
    <source>
        <dbReference type="Proteomes" id="UP001056635"/>
    </source>
</evidence>
<dbReference type="Proteomes" id="UP001056635">
    <property type="component" value="Chromosome"/>
</dbReference>
<reference evidence="1" key="1">
    <citation type="submission" date="2021-09" db="EMBL/GenBank/DDBJ databases">
        <title>First case of bloodstream infection caused by Mixta hanseatica sp. nov., a member of the Erwiniaceae family.</title>
        <authorList>
            <person name="Both A."/>
            <person name="Huang J."/>
            <person name="Wenzel P."/>
            <person name="Aepfelbacher M."/>
            <person name="Rohde H."/>
            <person name="Christner M."/>
            <person name="Hentschke M."/>
        </authorList>
    </citation>
    <scope>NUCLEOTIDE SEQUENCE</scope>
    <source>
        <strain evidence="1">X22927</strain>
    </source>
</reference>
<protein>
    <recommendedName>
        <fullName evidence="3">Bacteriocin</fullName>
    </recommendedName>
</protein>
<gene>
    <name evidence="1" type="ORF">K6958_04535</name>
</gene>
<sequence length="73" mass="7922">MKKKNEVLKEITSEAQLRQVSGCYNPGPSMIWGAIMSGIFNGRFSCSWPGDFYSPSKPGENAGFGSSPICTSR</sequence>
<accession>A0ABY4RD66</accession>
<name>A0ABY4RD66_9GAMM</name>
<dbReference type="RefSeq" id="WP_249893544.1">
    <property type="nucleotide sequence ID" value="NZ_CP082904.1"/>
</dbReference>
<evidence type="ECO:0008006" key="3">
    <source>
        <dbReference type="Google" id="ProtNLM"/>
    </source>
</evidence>